<keyword evidence="2" id="KW-1185">Reference proteome</keyword>
<dbReference type="EMBL" id="JBBPBK010000011">
    <property type="protein sequence ID" value="KAK9275771.1"/>
    <property type="molecule type" value="Genomic_DNA"/>
</dbReference>
<evidence type="ECO:0000313" key="1">
    <source>
        <dbReference type="EMBL" id="KAK9275771.1"/>
    </source>
</evidence>
<sequence length="72" mass="7891">MGWDGLCQCADGGSNQETAISTGTPPSLEMAAAKGEWDCLNHIVDKETNLKHLAKFYHQKILGFEEIEALNL</sequence>
<evidence type="ECO:0000313" key="2">
    <source>
        <dbReference type="Proteomes" id="UP001415857"/>
    </source>
</evidence>
<organism evidence="1 2">
    <name type="scientific">Liquidambar formosana</name>
    <name type="common">Formosan gum</name>
    <dbReference type="NCBI Taxonomy" id="63359"/>
    <lineage>
        <taxon>Eukaryota</taxon>
        <taxon>Viridiplantae</taxon>
        <taxon>Streptophyta</taxon>
        <taxon>Embryophyta</taxon>
        <taxon>Tracheophyta</taxon>
        <taxon>Spermatophyta</taxon>
        <taxon>Magnoliopsida</taxon>
        <taxon>eudicotyledons</taxon>
        <taxon>Gunneridae</taxon>
        <taxon>Pentapetalae</taxon>
        <taxon>Saxifragales</taxon>
        <taxon>Altingiaceae</taxon>
        <taxon>Liquidambar</taxon>
    </lineage>
</organism>
<comment type="caution">
    <text evidence="1">The sequence shown here is derived from an EMBL/GenBank/DDBJ whole genome shotgun (WGS) entry which is preliminary data.</text>
</comment>
<gene>
    <name evidence="1" type="ORF">L1049_023040</name>
</gene>
<accession>A0AAP0WR56</accession>
<protein>
    <submittedName>
        <fullName evidence="1">Uncharacterized protein</fullName>
    </submittedName>
</protein>
<name>A0AAP0WR56_LIQFO</name>
<reference evidence="1 2" key="1">
    <citation type="journal article" date="2024" name="Plant J.">
        <title>Genome sequences and population genomics reveal climatic adaptation and genomic divergence between two closely related sweetgum species.</title>
        <authorList>
            <person name="Xu W.Q."/>
            <person name="Ren C.Q."/>
            <person name="Zhang X.Y."/>
            <person name="Comes H.P."/>
            <person name="Liu X.H."/>
            <person name="Li Y.G."/>
            <person name="Kettle C.J."/>
            <person name="Jalonen R."/>
            <person name="Gaisberger H."/>
            <person name="Ma Y.Z."/>
            <person name="Qiu Y.X."/>
        </authorList>
    </citation>
    <scope>NUCLEOTIDE SEQUENCE [LARGE SCALE GENOMIC DNA]</scope>
    <source>
        <strain evidence="1">Hangzhou</strain>
    </source>
</reference>
<dbReference type="AlphaFoldDB" id="A0AAP0WR56"/>
<proteinExistence type="predicted"/>
<dbReference type="Proteomes" id="UP001415857">
    <property type="component" value="Unassembled WGS sequence"/>
</dbReference>